<name>A0AA88XPL8_PINIB</name>
<dbReference type="InterPro" id="IPR006683">
    <property type="entry name" value="Thioestr_dom"/>
</dbReference>
<evidence type="ECO:0000313" key="5">
    <source>
        <dbReference type="Proteomes" id="UP001186944"/>
    </source>
</evidence>
<evidence type="ECO:0000256" key="2">
    <source>
        <dbReference type="ARBA" id="ARBA00022801"/>
    </source>
</evidence>
<keyword evidence="5" id="KW-1185">Reference proteome</keyword>
<evidence type="ECO:0000313" key="4">
    <source>
        <dbReference type="EMBL" id="KAK3089465.1"/>
    </source>
</evidence>
<dbReference type="Pfam" id="PF03061">
    <property type="entry name" value="4HBT"/>
    <property type="match status" value="1"/>
</dbReference>
<sequence length="82" mass="8706">MTATLVDAVSTWALLTTPQQQPGVSVDLSVSYMKAVKVGDIIVIDAQTLKCGRTLAFLTVDIKSKTNGQLVAQGKHTKFIGS</sequence>
<protein>
    <recommendedName>
        <fullName evidence="3">Thioesterase domain-containing protein</fullName>
    </recommendedName>
</protein>
<reference evidence="4" key="1">
    <citation type="submission" date="2019-08" db="EMBL/GenBank/DDBJ databases">
        <title>The improved chromosome-level genome for the pearl oyster Pinctada fucata martensii using PacBio sequencing and Hi-C.</title>
        <authorList>
            <person name="Zheng Z."/>
        </authorList>
    </citation>
    <scope>NUCLEOTIDE SEQUENCE</scope>
    <source>
        <strain evidence="4">ZZ-2019</strain>
        <tissue evidence="4">Adductor muscle</tissue>
    </source>
</reference>
<dbReference type="EMBL" id="VSWD01000010">
    <property type="protein sequence ID" value="KAK3089465.1"/>
    <property type="molecule type" value="Genomic_DNA"/>
</dbReference>
<comment type="similarity">
    <text evidence="1">Belongs to the thioesterase PaaI family.</text>
</comment>
<dbReference type="PANTHER" id="PTHR21660:SF1">
    <property type="entry name" value="ACYL-COENZYME A THIOESTERASE 13"/>
    <property type="match status" value="1"/>
</dbReference>
<dbReference type="PANTHER" id="PTHR21660">
    <property type="entry name" value="THIOESTERASE SUPERFAMILY MEMBER-RELATED"/>
    <property type="match status" value="1"/>
</dbReference>
<dbReference type="GO" id="GO:0047617">
    <property type="term" value="F:fatty acyl-CoA hydrolase activity"/>
    <property type="evidence" value="ECO:0007669"/>
    <property type="project" value="InterPro"/>
</dbReference>
<proteinExistence type="inferred from homology"/>
<organism evidence="4 5">
    <name type="scientific">Pinctada imbricata</name>
    <name type="common">Atlantic pearl-oyster</name>
    <name type="synonym">Pinctada martensii</name>
    <dbReference type="NCBI Taxonomy" id="66713"/>
    <lineage>
        <taxon>Eukaryota</taxon>
        <taxon>Metazoa</taxon>
        <taxon>Spiralia</taxon>
        <taxon>Lophotrochozoa</taxon>
        <taxon>Mollusca</taxon>
        <taxon>Bivalvia</taxon>
        <taxon>Autobranchia</taxon>
        <taxon>Pteriomorphia</taxon>
        <taxon>Pterioida</taxon>
        <taxon>Pterioidea</taxon>
        <taxon>Pteriidae</taxon>
        <taxon>Pinctada</taxon>
    </lineage>
</organism>
<evidence type="ECO:0000259" key="3">
    <source>
        <dbReference type="Pfam" id="PF03061"/>
    </source>
</evidence>
<dbReference type="Proteomes" id="UP001186944">
    <property type="component" value="Unassembled WGS sequence"/>
</dbReference>
<accession>A0AA88XPL8</accession>
<dbReference type="InterPro" id="IPR029069">
    <property type="entry name" value="HotDog_dom_sf"/>
</dbReference>
<dbReference type="CDD" id="cd03443">
    <property type="entry name" value="PaaI_thioesterase"/>
    <property type="match status" value="1"/>
</dbReference>
<gene>
    <name evidence="4" type="ORF">FSP39_003854</name>
</gene>
<dbReference type="SUPFAM" id="SSF54637">
    <property type="entry name" value="Thioesterase/thiol ester dehydrase-isomerase"/>
    <property type="match status" value="1"/>
</dbReference>
<comment type="caution">
    <text evidence="4">The sequence shown here is derived from an EMBL/GenBank/DDBJ whole genome shotgun (WGS) entry which is preliminary data.</text>
</comment>
<keyword evidence="2" id="KW-0378">Hydrolase</keyword>
<evidence type="ECO:0000256" key="1">
    <source>
        <dbReference type="ARBA" id="ARBA00008324"/>
    </source>
</evidence>
<dbReference type="InterPro" id="IPR039298">
    <property type="entry name" value="ACOT13"/>
</dbReference>
<dbReference type="Gene3D" id="3.10.129.10">
    <property type="entry name" value="Hotdog Thioesterase"/>
    <property type="match status" value="1"/>
</dbReference>
<dbReference type="AlphaFoldDB" id="A0AA88XPL8"/>
<feature type="domain" description="Thioesterase" evidence="3">
    <location>
        <begin position="3"/>
        <end position="69"/>
    </location>
</feature>